<evidence type="ECO:0000313" key="4">
    <source>
        <dbReference type="Proteomes" id="UP000859822"/>
    </source>
</evidence>
<name>A0AAN5K7Y2_ECOLX</name>
<feature type="non-terminal residue" evidence="3">
    <location>
        <position position="1"/>
    </location>
</feature>
<evidence type="ECO:0000313" key="3">
    <source>
        <dbReference type="EMBL" id="HAN4355848.1"/>
    </source>
</evidence>
<accession>A0AAN5K7Y2</accession>
<gene>
    <name evidence="3" type="ORF">IFC14_004376</name>
</gene>
<reference evidence="3" key="1">
    <citation type="journal article" date="2018" name="Genome Biol.">
        <title>SKESA: strategic k-mer extension for scrupulous assemblies.</title>
        <authorList>
            <person name="Souvorov A."/>
            <person name="Agarwala R."/>
            <person name="Lipman D.J."/>
        </authorList>
    </citation>
    <scope>NUCLEOTIDE SEQUENCE</scope>
    <source>
        <strain evidence="3">489-16</strain>
    </source>
</reference>
<feature type="region of interest" description="Disordered" evidence="1">
    <location>
        <begin position="478"/>
        <end position="500"/>
    </location>
</feature>
<evidence type="ECO:0000256" key="1">
    <source>
        <dbReference type="SAM" id="MobiDB-lite"/>
    </source>
</evidence>
<comment type="caution">
    <text evidence="3">The sequence shown here is derived from an EMBL/GenBank/DDBJ whole genome shotgun (WGS) entry which is preliminary data.</text>
</comment>
<dbReference type="Pfam" id="PF22863">
    <property type="entry name" value="TraI_middle"/>
    <property type="match status" value="1"/>
</dbReference>
<dbReference type="AlphaFoldDB" id="A0AAN5K7Y2"/>
<evidence type="ECO:0000259" key="2">
    <source>
        <dbReference type="Pfam" id="PF22863"/>
    </source>
</evidence>
<reference evidence="3" key="2">
    <citation type="submission" date="2020-09" db="EMBL/GenBank/DDBJ databases">
        <authorList>
            <consortium name="NCBI Pathogen Detection Project"/>
        </authorList>
    </citation>
    <scope>NUCLEOTIDE SEQUENCE</scope>
    <source>
        <strain evidence="3">489-16</strain>
    </source>
</reference>
<sequence length="500" mass="58354">QTPVRADSVWPLMTLDYMQDLDGGWQPVPKDIFTQVIPGERFRGHSIGTQAVSDYEWYRMRMGTGPQGAIKRELFSDKESLWGYALIQCRSQIEEMIAGGDFSWQACHEMFARKGLMLQKQHHGLVIVDAFNHELTPVKASSIHPDLTLSRAEPQAGPFEIAGADIFERVKPECRYNPELAASDEVEPGFRRDPVLRRERREARAAAREDLRARYLAWKEHWRKPDLRYGERLREIHAACRRRKAYIRVQFRDPQVRKLHYHIAEVQRMQALIRLKESVKEERLSLIAEGKWYPLSYRQWVEQQAAQGDRAAVSQLRGWDYRDRRSRNKDKRRTTNADRCVVLCEPGGTPLFNNVAKLEARLQKNGSVHFRDTRTGKNVCTDYGDRVVFYHHTDRNELAEKLDLIAPVLFSRNGKLGFEPEGSYQQFNDVFAEMVAWHNAAGITGNGHFTITRPDVDLHRQRSEQYYREYIRQQTRLSESHDDNYTLRQEKTWEPPSPGM</sequence>
<dbReference type="EMBL" id="DABUHV010000033">
    <property type="protein sequence ID" value="HAN4355848.1"/>
    <property type="molecule type" value="Genomic_DNA"/>
</dbReference>
<dbReference type="InterPro" id="IPR054462">
    <property type="entry name" value="TraI_M"/>
</dbReference>
<protein>
    <submittedName>
        <fullName evidence="3">Relaxase NikB</fullName>
    </submittedName>
</protein>
<feature type="domain" description="TraI-like middle" evidence="2">
    <location>
        <begin position="71"/>
        <end position="160"/>
    </location>
</feature>
<proteinExistence type="predicted"/>
<feature type="compositionally biased region" description="Basic and acidic residues" evidence="1">
    <location>
        <begin position="478"/>
        <end position="493"/>
    </location>
</feature>
<organism evidence="3 4">
    <name type="scientific">Escherichia coli</name>
    <dbReference type="NCBI Taxonomy" id="562"/>
    <lineage>
        <taxon>Bacteria</taxon>
        <taxon>Pseudomonadati</taxon>
        <taxon>Pseudomonadota</taxon>
        <taxon>Gammaproteobacteria</taxon>
        <taxon>Enterobacterales</taxon>
        <taxon>Enterobacteriaceae</taxon>
        <taxon>Escherichia</taxon>
    </lineage>
</organism>
<dbReference type="Proteomes" id="UP000859822">
    <property type="component" value="Unassembled WGS sequence"/>
</dbReference>